<reference evidence="2 3" key="1">
    <citation type="submission" date="2019-09" db="EMBL/GenBank/DDBJ databases">
        <authorList>
            <person name="Chandra G."/>
            <person name="Truman W A."/>
        </authorList>
    </citation>
    <scope>NUCLEOTIDE SEQUENCE [LARGE SCALE GENOMIC DNA]</scope>
    <source>
        <strain evidence="2">PS712</strain>
    </source>
</reference>
<keyword evidence="1" id="KW-1133">Transmembrane helix</keyword>
<name>A0A5E7BQ17_PSEFL</name>
<accession>A0A5E7BQ17</accession>
<protein>
    <submittedName>
        <fullName evidence="2">Uncharacterized protein</fullName>
    </submittedName>
</protein>
<evidence type="ECO:0000313" key="2">
    <source>
        <dbReference type="EMBL" id="VVN93755.1"/>
    </source>
</evidence>
<dbReference type="SUPFAM" id="SSF103481">
    <property type="entry name" value="Multidrug resistance efflux transporter EmrE"/>
    <property type="match status" value="1"/>
</dbReference>
<dbReference type="EMBL" id="CABVIB010000008">
    <property type="protein sequence ID" value="VVN93755.1"/>
    <property type="molecule type" value="Genomic_DNA"/>
</dbReference>
<dbReference type="AlphaFoldDB" id="A0A5E7BQ17"/>
<evidence type="ECO:0000313" key="3">
    <source>
        <dbReference type="Proteomes" id="UP000326018"/>
    </source>
</evidence>
<evidence type="ECO:0000256" key="1">
    <source>
        <dbReference type="SAM" id="Phobius"/>
    </source>
</evidence>
<sequence>MTTCEQRAEVILGAPLLGEQLAMAMYLGGGLILLGIFLCNKPFARA</sequence>
<dbReference type="Proteomes" id="UP000326018">
    <property type="component" value="Unassembled WGS sequence"/>
</dbReference>
<organism evidence="2 3">
    <name type="scientific">Pseudomonas fluorescens</name>
    <dbReference type="NCBI Taxonomy" id="294"/>
    <lineage>
        <taxon>Bacteria</taxon>
        <taxon>Pseudomonadati</taxon>
        <taxon>Pseudomonadota</taxon>
        <taxon>Gammaproteobacteria</taxon>
        <taxon>Pseudomonadales</taxon>
        <taxon>Pseudomonadaceae</taxon>
        <taxon>Pseudomonas</taxon>
    </lineage>
</organism>
<dbReference type="RefSeq" id="WP_263597379.1">
    <property type="nucleotide sequence ID" value="NZ_CABVIB010000008.1"/>
</dbReference>
<gene>
    <name evidence="2" type="ORF">PS712_02102</name>
</gene>
<keyword evidence="1" id="KW-0812">Transmembrane</keyword>
<dbReference type="InterPro" id="IPR037185">
    <property type="entry name" value="EmrE-like"/>
</dbReference>
<keyword evidence="1" id="KW-0472">Membrane</keyword>
<feature type="transmembrane region" description="Helical" evidence="1">
    <location>
        <begin position="20"/>
        <end position="39"/>
    </location>
</feature>
<proteinExistence type="predicted"/>